<dbReference type="EMBL" id="BARS01057624">
    <property type="protein sequence ID" value="GAG42287.1"/>
    <property type="molecule type" value="Genomic_DNA"/>
</dbReference>
<protein>
    <submittedName>
        <fullName evidence="1">Uncharacterized protein</fullName>
    </submittedName>
</protein>
<name>X0Y4P3_9ZZZZ</name>
<comment type="caution">
    <text evidence="1">The sequence shown here is derived from an EMBL/GenBank/DDBJ whole genome shotgun (WGS) entry which is preliminary data.</text>
</comment>
<dbReference type="AlphaFoldDB" id="X0Y4P3"/>
<proteinExistence type="predicted"/>
<reference evidence="1" key="1">
    <citation type="journal article" date="2014" name="Front. Microbiol.">
        <title>High frequency of phylogenetically diverse reductive dehalogenase-homologous genes in deep subseafloor sedimentary metagenomes.</title>
        <authorList>
            <person name="Kawai M."/>
            <person name="Futagami T."/>
            <person name="Toyoda A."/>
            <person name="Takaki Y."/>
            <person name="Nishi S."/>
            <person name="Hori S."/>
            <person name="Arai W."/>
            <person name="Tsubouchi T."/>
            <person name="Morono Y."/>
            <person name="Uchiyama I."/>
            <person name="Ito T."/>
            <person name="Fujiyama A."/>
            <person name="Inagaki F."/>
            <person name="Takami H."/>
        </authorList>
    </citation>
    <scope>NUCLEOTIDE SEQUENCE</scope>
    <source>
        <strain evidence="1">Expedition CK06-06</strain>
    </source>
</reference>
<organism evidence="1">
    <name type="scientific">marine sediment metagenome</name>
    <dbReference type="NCBI Taxonomy" id="412755"/>
    <lineage>
        <taxon>unclassified sequences</taxon>
        <taxon>metagenomes</taxon>
        <taxon>ecological metagenomes</taxon>
    </lineage>
</organism>
<accession>X0Y4P3</accession>
<feature type="non-terminal residue" evidence="1">
    <location>
        <position position="1"/>
    </location>
</feature>
<evidence type="ECO:0000313" key="1">
    <source>
        <dbReference type="EMBL" id="GAG42287.1"/>
    </source>
</evidence>
<sequence length="74" mass="8749">SYLGQLLGYFQGLYNVKDVSCKYPEETPMHIVTDRKRRIWPLTKQQAEQLTTELQGALSEAVTEKRRQWVIDHR</sequence>
<gene>
    <name evidence="1" type="ORF">S01H1_84414</name>
</gene>